<evidence type="ECO:0000256" key="3">
    <source>
        <dbReference type="SAM" id="SignalP"/>
    </source>
</evidence>
<feature type="region of interest" description="Disordered" evidence="2">
    <location>
        <begin position="568"/>
        <end position="587"/>
    </location>
</feature>
<comment type="similarity">
    <text evidence="1">Belongs to the bacterial secretin family.</text>
</comment>
<comment type="caution">
    <text evidence="5">The sequence shown here is derived from an EMBL/GenBank/DDBJ whole genome shotgun (WGS) entry which is preliminary data.</text>
</comment>
<dbReference type="Pfam" id="PF00263">
    <property type="entry name" value="Secretin"/>
    <property type="match status" value="1"/>
</dbReference>
<evidence type="ECO:0000313" key="6">
    <source>
        <dbReference type="Proteomes" id="UP001589844"/>
    </source>
</evidence>
<evidence type="ECO:0000256" key="2">
    <source>
        <dbReference type="SAM" id="MobiDB-lite"/>
    </source>
</evidence>
<feature type="region of interest" description="Disordered" evidence="2">
    <location>
        <begin position="26"/>
        <end position="54"/>
    </location>
</feature>
<dbReference type="RefSeq" id="WP_390212282.1">
    <property type="nucleotide sequence ID" value="NZ_JBHLXJ010000009.1"/>
</dbReference>
<dbReference type="Proteomes" id="UP001589844">
    <property type="component" value="Unassembled WGS sequence"/>
</dbReference>
<evidence type="ECO:0000256" key="1">
    <source>
        <dbReference type="RuleBase" id="RU004003"/>
    </source>
</evidence>
<feature type="compositionally biased region" description="Low complexity" evidence="2">
    <location>
        <begin position="208"/>
        <end position="236"/>
    </location>
</feature>
<proteinExistence type="inferred from homology"/>
<dbReference type="EMBL" id="JBHLXJ010000009">
    <property type="protein sequence ID" value="MFC0350233.1"/>
    <property type="molecule type" value="Genomic_DNA"/>
</dbReference>
<feature type="region of interest" description="Disordered" evidence="2">
    <location>
        <begin position="202"/>
        <end position="236"/>
    </location>
</feature>
<dbReference type="Gene3D" id="3.55.50.30">
    <property type="match status" value="1"/>
</dbReference>
<feature type="signal peptide" evidence="3">
    <location>
        <begin position="1"/>
        <end position="21"/>
    </location>
</feature>
<dbReference type="InterPro" id="IPR004846">
    <property type="entry name" value="T2SS/T3SS_dom"/>
</dbReference>
<feature type="domain" description="Type II/III secretion system secretin-like" evidence="4">
    <location>
        <begin position="361"/>
        <end position="543"/>
    </location>
</feature>
<dbReference type="PANTHER" id="PTHR30332">
    <property type="entry name" value="PROBABLE GENERAL SECRETION PATHWAY PROTEIN D"/>
    <property type="match status" value="1"/>
</dbReference>
<feature type="chain" id="PRO_5047184331" evidence="3">
    <location>
        <begin position="22"/>
        <end position="587"/>
    </location>
</feature>
<reference evidence="5 6" key="1">
    <citation type="submission" date="2024-09" db="EMBL/GenBank/DDBJ databases">
        <authorList>
            <person name="Sun Q."/>
            <person name="Mori K."/>
        </authorList>
    </citation>
    <scope>NUCLEOTIDE SEQUENCE [LARGE SCALE GENOMIC DNA]</scope>
    <source>
        <strain evidence="5 6">CCM 8677</strain>
    </source>
</reference>
<feature type="compositionally biased region" description="Low complexity" evidence="2">
    <location>
        <begin position="572"/>
        <end position="587"/>
    </location>
</feature>
<keyword evidence="3" id="KW-0732">Signal</keyword>
<keyword evidence="6" id="KW-1185">Reference proteome</keyword>
<dbReference type="PRINTS" id="PR00811">
    <property type="entry name" value="BCTERIALGSPD"/>
</dbReference>
<name>A0ABV6IEJ4_9BURK</name>
<dbReference type="InterPro" id="IPR001775">
    <property type="entry name" value="GspD/PilQ"/>
</dbReference>
<feature type="region of interest" description="Disordered" evidence="2">
    <location>
        <begin position="159"/>
        <end position="181"/>
    </location>
</feature>
<feature type="compositionally biased region" description="Polar residues" evidence="2">
    <location>
        <begin position="26"/>
        <end position="47"/>
    </location>
</feature>
<evidence type="ECO:0000259" key="4">
    <source>
        <dbReference type="Pfam" id="PF00263"/>
    </source>
</evidence>
<sequence length="587" mass="62786">MNKLAVTCCVLLAGCGTQAIAPSTSHIQDTNRSQDTIPETVRQSASISPPKPTPKVETYSVAVYKVPVQSLLFALARDAKVNVDIHSGIEGEITLNALDQTLPQILSRIAKQVDMRFELNGNNLVVLPDTPFLRNYKIDYVNVSRDTNSTVSIATQISTASGDSGSSGSGNNNSTTTVSNTSNNRFWTTLVENIKDTLRETDKQLPDNNAANSTTQAATPTATGGTPNNATPNTPARQPVYREAASVIANPETGLIAVRATGRQHEKIQEFLDMVMSSAKRQVLIEATVIEVQLNDQYQQGINWSSLRTSPNEGPSVSFGQANGTALPSGINPGLSQGILNFNFLKPLTGVGNIAATIQLLESFGKVKVLSSPKISVLNNQTALLKVVDNRVYFTITATTQQGSVNTPAITTYTSTLNTVPVGFVMSVTPQIADSEEVTINVRPSISRIIGFVQDPNPALSNAVVPVVSNVPVIQTREMESVLKVSSGQIAVMGGLMQDSVNNLKDEVPGASKIPFFGNALAYRNETATKSELVIFMRPIVVKDASLSGDYKNYRYLLPNDAPINKEPYTESAPASSASTTKKAGQL</sequence>
<dbReference type="PANTHER" id="PTHR30332:SF17">
    <property type="entry name" value="TYPE IV PILIATION SYSTEM PROTEIN DR_0774-RELATED"/>
    <property type="match status" value="1"/>
</dbReference>
<evidence type="ECO:0000313" key="5">
    <source>
        <dbReference type="EMBL" id="MFC0350233.1"/>
    </source>
</evidence>
<organism evidence="5 6">
    <name type="scientific">Undibacterium danionis</name>
    <dbReference type="NCBI Taxonomy" id="1812100"/>
    <lineage>
        <taxon>Bacteria</taxon>
        <taxon>Pseudomonadati</taxon>
        <taxon>Pseudomonadota</taxon>
        <taxon>Betaproteobacteria</taxon>
        <taxon>Burkholderiales</taxon>
        <taxon>Oxalobacteraceae</taxon>
        <taxon>Undibacterium</taxon>
    </lineage>
</organism>
<dbReference type="InterPro" id="IPR050810">
    <property type="entry name" value="Bact_Secretion_Sys_Channel"/>
</dbReference>
<gene>
    <name evidence="5" type="ORF">ACFFJH_10485</name>
</gene>
<protein>
    <submittedName>
        <fullName evidence="5">Type II secretion system protein GspD</fullName>
    </submittedName>
</protein>
<accession>A0ABV6IEJ4</accession>
<dbReference type="PROSITE" id="PS51257">
    <property type="entry name" value="PROKAR_LIPOPROTEIN"/>
    <property type="match status" value="1"/>
</dbReference>